<feature type="region of interest" description="Disordered" evidence="1">
    <location>
        <begin position="168"/>
        <end position="198"/>
    </location>
</feature>
<dbReference type="AlphaFoldDB" id="A0A4C1W5T3"/>
<reference evidence="2 3" key="1">
    <citation type="journal article" date="2019" name="Commun. Biol.">
        <title>The bagworm genome reveals a unique fibroin gene that provides high tensile strength.</title>
        <authorList>
            <person name="Kono N."/>
            <person name="Nakamura H."/>
            <person name="Ohtoshi R."/>
            <person name="Tomita M."/>
            <person name="Numata K."/>
            <person name="Arakawa K."/>
        </authorList>
    </citation>
    <scope>NUCLEOTIDE SEQUENCE [LARGE SCALE GENOMIC DNA]</scope>
</reference>
<comment type="caution">
    <text evidence="2">The sequence shown here is derived from an EMBL/GenBank/DDBJ whole genome shotgun (WGS) entry which is preliminary data.</text>
</comment>
<accession>A0A4C1W5T3</accession>
<dbReference type="EMBL" id="BGZK01000488">
    <property type="protein sequence ID" value="GBP46698.1"/>
    <property type="molecule type" value="Genomic_DNA"/>
</dbReference>
<name>A0A4C1W5T3_EUMVA</name>
<feature type="compositionally biased region" description="Gly residues" evidence="1">
    <location>
        <begin position="186"/>
        <end position="197"/>
    </location>
</feature>
<gene>
    <name evidence="2" type="ORF">EVAR_86951_1</name>
</gene>
<proteinExistence type="predicted"/>
<evidence type="ECO:0000313" key="3">
    <source>
        <dbReference type="Proteomes" id="UP000299102"/>
    </source>
</evidence>
<keyword evidence="3" id="KW-1185">Reference proteome</keyword>
<organism evidence="2 3">
    <name type="scientific">Eumeta variegata</name>
    <name type="common">Bagworm moth</name>
    <name type="synonym">Eumeta japonica</name>
    <dbReference type="NCBI Taxonomy" id="151549"/>
    <lineage>
        <taxon>Eukaryota</taxon>
        <taxon>Metazoa</taxon>
        <taxon>Ecdysozoa</taxon>
        <taxon>Arthropoda</taxon>
        <taxon>Hexapoda</taxon>
        <taxon>Insecta</taxon>
        <taxon>Pterygota</taxon>
        <taxon>Neoptera</taxon>
        <taxon>Endopterygota</taxon>
        <taxon>Lepidoptera</taxon>
        <taxon>Glossata</taxon>
        <taxon>Ditrysia</taxon>
        <taxon>Tineoidea</taxon>
        <taxon>Psychidae</taxon>
        <taxon>Oiketicinae</taxon>
        <taxon>Eumeta</taxon>
    </lineage>
</organism>
<dbReference type="Proteomes" id="UP000299102">
    <property type="component" value="Unassembled WGS sequence"/>
</dbReference>
<sequence length="257" mass="28123">MLCHWRIAPRRLQPPPGRPRATLPRYTEGPCLSRDGNVARRVARRGPLAADCRFHLGRGKTTENRPLKVYLFSIRNVFPLRQKPVTSSDVPVYRVTVKQQKPIEKGLIVVFLAKRRLINVVVGKASGLPPLPRASTPGISFTSARSEWKSSSDREFLVPGDQPGPLTFSVGGQPGFETRTRDGVGYRPGTGGDGSRAGLGRSAATITGANTSNVTFILVWLDELRVHLVDSIARQGESHLCGRRVVTVTWGSRAAIE</sequence>
<protein>
    <submittedName>
        <fullName evidence="2">Uncharacterized protein</fullName>
    </submittedName>
</protein>
<evidence type="ECO:0000256" key="1">
    <source>
        <dbReference type="SAM" id="MobiDB-lite"/>
    </source>
</evidence>
<evidence type="ECO:0000313" key="2">
    <source>
        <dbReference type="EMBL" id="GBP46698.1"/>
    </source>
</evidence>